<evidence type="ECO:0000256" key="1">
    <source>
        <dbReference type="SAM" id="SignalP"/>
    </source>
</evidence>
<proteinExistence type="predicted"/>
<dbReference type="RefSeq" id="WP_221421939.1">
    <property type="nucleotide sequence ID" value="NZ_CP081297.1"/>
</dbReference>
<organism evidence="2 3">
    <name type="scientific">Qipengyuania psychrotolerans</name>
    <dbReference type="NCBI Taxonomy" id="2867238"/>
    <lineage>
        <taxon>Bacteria</taxon>
        <taxon>Pseudomonadati</taxon>
        <taxon>Pseudomonadota</taxon>
        <taxon>Alphaproteobacteria</taxon>
        <taxon>Sphingomonadales</taxon>
        <taxon>Erythrobacteraceae</taxon>
        <taxon>Qipengyuania</taxon>
    </lineage>
</organism>
<dbReference type="EMBL" id="CP081297">
    <property type="protein sequence ID" value="QZD86394.1"/>
    <property type="molecule type" value="Genomic_DNA"/>
</dbReference>
<dbReference type="PROSITE" id="PS51257">
    <property type="entry name" value="PROKAR_LIPOPROTEIN"/>
    <property type="match status" value="1"/>
</dbReference>
<evidence type="ECO:0000313" key="3">
    <source>
        <dbReference type="Proteomes" id="UP000824280"/>
    </source>
</evidence>
<name>A0ABX8ZBY8_9SPHN</name>
<accession>A0ABX8ZBY8</accession>
<feature type="signal peptide" evidence="1">
    <location>
        <begin position="1"/>
        <end position="23"/>
    </location>
</feature>
<gene>
    <name evidence="2" type="ORF">K3166_09070</name>
</gene>
<keyword evidence="3" id="KW-1185">Reference proteome</keyword>
<evidence type="ECO:0000313" key="2">
    <source>
        <dbReference type="EMBL" id="QZD86394.1"/>
    </source>
</evidence>
<dbReference type="Proteomes" id="UP000824280">
    <property type="component" value="Chromosome"/>
</dbReference>
<reference evidence="2 3" key="1">
    <citation type="submission" date="2021-08" db="EMBL/GenBank/DDBJ databases">
        <title>Comparative Genomics Analysis of the Genus Qipengyuania Reveals Extensive Genetic Diversity and Metabolic Versatility, Including the Description of Fifteen Novel Species.</title>
        <authorList>
            <person name="Liu Y."/>
        </authorList>
    </citation>
    <scope>NUCLEOTIDE SEQUENCE [LARGE SCALE GENOMIC DNA]</scope>
    <source>
        <strain evidence="2 3">1XM2-8</strain>
    </source>
</reference>
<feature type="chain" id="PRO_5046759662" evidence="1">
    <location>
        <begin position="24"/>
        <end position="250"/>
    </location>
</feature>
<keyword evidence="1" id="KW-0732">Signal</keyword>
<sequence length="250" mass="26980">MHLRLPNKLVSTCLVFLLAACSAGDGEGREVAPASTEKLGLFTSLPIYWSDGEDIATMLQDGAQEPSWVREVLESRSELIPLDTLEADVLAGLDRIVLAQPRALAPSENVALDGWLRDGGQALIFADPFLTQHSEFGLGDPRRPFDVVLISPILARWGLELQFDDTQPRDERIIPAGRSDLPVELAGQFAVLDGEAQASCTLSAQNLIADCKIGDGSAVLIADAAVLDTDKDSGERRAALESLLSRLQHR</sequence>
<protein>
    <submittedName>
        <fullName evidence="2">ABC transporter</fullName>
    </submittedName>
</protein>